<evidence type="ECO:0000313" key="8">
    <source>
        <dbReference type="Proteomes" id="UP001180724"/>
    </source>
</evidence>
<dbReference type="EMBL" id="JAVRFH010000002">
    <property type="protein sequence ID" value="MDT0609100.1"/>
    <property type="molecule type" value="Genomic_DNA"/>
</dbReference>
<keyword evidence="3 6" id="KW-0812">Transmembrane</keyword>
<accession>A0ABU3AG00</accession>
<feature type="transmembrane region" description="Helical" evidence="6">
    <location>
        <begin position="36"/>
        <end position="56"/>
    </location>
</feature>
<keyword evidence="8" id="KW-1185">Reference proteome</keyword>
<dbReference type="PANTHER" id="PTHR11101:SF80">
    <property type="entry name" value="PHOSPHATE TRANSPORTER"/>
    <property type="match status" value="1"/>
</dbReference>
<evidence type="ECO:0000256" key="6">
    <source>
        <dbReference type="SAM" id="Phobius"/>
    </source>
</evidence>
<dbReference type="Pfam" id="PF01384">
    <property type="entry name" value="PHO4"/>
    <property type="match status" value="2"/>
</dbReference>
<organism evidence="7 8">
    <name type="scientific">Streptomyces lancefieldiae</name>
    <dbReference type="NCBI Taxonomy" id="3075520"/>
    <lineage>
        <taxon>Bacteria</taxon>
        <taxon>Bacillati</taxon>
        <taxon>Actinomycetota</taxon>
        <taxon>Actinomycetes</taxon>
        <taxon>Kitasatosporales</taxon>
        <taxon>Streptomycetaceae</taxon>
        <taxon>Streptomyces</taxon>
    </lineage>
</organism>
<keyword evidence="4 6" id="KW-1133">Transmembrane helix</keyword>
<evidence type="ECO:0000256" key="5">
    <source>
        <dbReference type="ARBA" id="ARBA00023136"/>
    </source>
</evidence>
<sequence>MTTTIALFVTAAAFVLVCGANDGASLLAMAVRHGSGSAVPVLLMLTTAVAAGPALFGVRVARTFTDGLIPGDSGHPALFFLCGAAAALVLVLLLTWRGIPTSITLAVLGGLAGAGSGLGERPQWERLGLVLGIAAAAPLAGAAAGFALGRGARRMPTAAGMPRLVRGAHLVAFGCQCLAYAANDGQKMFAVAAVASAGRVGGSLDTPPALAPAVVVALVFAAGTVLSLRRVSGGASIRLLAARPWQIASAEMASSTAVLTSAALGAPVSMTQTVIGGLVGAGASEGGRRVRWQFAVPLVTAWGVTLPAAYAAGLLAGLLARGVTA</sequence>
<name>A0ABU3AG00_9ACTN</name>
<comment type="caution">
    <text evidence="7">The sequence shown here is derived from an EMBL/GenBank/DDBJ whole genome shotgun (WGS) entry which is preliminary data.</text>
</comment>
<feature type="transmembrane region" description="Helical" evidence="6">
    <location>
        <begin position="294"/>
        <end position="320"/>
    </location>
</feature>
<feature type="transmembrane region" description="Helical" evidence="6">
    <location>
        <begin position="209"/>
        <end position="228"/>
    </location>
</feature>
<evidence type="ECO:0000256" key="2">
    <source>
        <dbReference type="ARBA" id="ARBA00022448"/>
    </source>
</evidence>
<proteinExistence type="predicted"/>
<evidence type="ECO:0000256" key="4">
    <source>
        <dbReference type="ARBA" id="ARBA00022989"/>
    </source>
</evidence>
<dbReference type="InterPro" id="IPR001204">
    <property type="entry name" value="Phos_transporter"/>
</dbReference>
<dbReference type="RefSeq" id="WP_311570694.1">
    <property type="nucleotide sequence ID" value="NZ_JAVRFH010000002.1"/>
</dbReference>
<evidence type="ECO:0000313" key="7">
    <source>
        <dbReference type="EMBL" id="MDT0609100.1"/>
    </source>
</evidence>
<feature type="transmembrane region" description="Helical" evidence="6">
    <location>
        <begin position="77"/>
        <end position="96"/>
    </location>
</feature>
<feature type="transmembrane region" description="Helical" evidence="6">
    <location>
        <begin position="127"/>
        <end position="148"/>
    </location>
</feature>
<keyword evidence="5 6" id="KW-0472">Membrane</keyword>
<reference evidence="7" key="1">
    <citation type="submission" date="2024-05" db="EMBL/GenBank/DDBJ databases">
        <title>30 novel species of actinomycetes from the DSMZ collection.</title>
        <authorList>
            <person name="Nouioui I."/>
        </authorList>
    </citation>
    <scope>NUCLEOTIDE SEQUENCE</scope>
    <source>
        <strain evidence="7">DSM 40712</strain>
    </source>
</reference>
<keyword evidence="2" id="KW-0813">Transport</keyword>
<protein>
    <submittedName>
        <fullName evidence="7">Inorganic phosphate transporter</fullName>
    </submittedName>
</protein>
<gene>
    <name evidence="7" type="ORF">RM812_02470</name>
</gene>
<feature type="transmembrane region" description="Helical" evidence="6">
    <location>
        <begin position="102"/>
        <end position="120"/>
    </location>
</feature>
<evidence type="ECO:0000256" key="1">
    <source>
        <dbReference type="ARBA" id="ARBA00004141"/>
    </source>
</evidence>
<dbReference type="PANTHER" id="PTHR11101">
    <property type="entry name" value="PHOSPHATE TRANSPORTER"/>
    <property type="match status" value="1"/>
</dbReference>
<evidence type="ECO:0000256" key="3">
    <source>
        <dbReference type="ARBA" id="ARBA00022692"/>
    </source>
</evidence>
<comment type="subcellular location">
    <subcellularLocation>
        <location evidence="1">Membrane</location>
        <topology evidence="1">Multi-pass membrane protein</topology>
    </subcellularLocation>
</comment>
<dbReference type="Proteomes" id="UP001180724">
    <property type="component" value="Unassembled WGS sequence"/>
</dbReference>